<gene>
    <name evidence="1" type="ORF">AAFF_G00371320</name>
</gene>
<keyword evidence="2" id="KW-1185">Reference proteome</keyword>
<dbReference type="AlphaFoldDB" id="A0AAD7WMF4"/>
<accession>A0AAD7WMF4</accession>
<comment type="caution">
    <text evidence="1">The sequence shown here is derived from an EMBL/GenBank/DDBJ whole genome shotgun (WGS) entry which is preliminary data.</text>
</comment>
<reference evidence="1" key="1">
    <citation type="journal article" date="2023" name="Science">
        <title>Genome structures resolve the early diversification of teleost fishes.</title>
        <authorList>
            <person name="Parey E."/>
            <person name="Louis A."/>
            <person name="Montfort J."/>
            <person name="Bouchez O."/>
            <person name="Roques C."/>
            <person name="Iampietro C."/>
            <person name="Lluch J."/>
            <person name="Castinel A."/>
            <person name="Donnadieu C."/>
            <person name="Desvignes T."/>
            <person name="Floi Bucao C."/>
            <person name="Jouanno E."/>
            <person name="Wen M."/>
            <person name="Mejri S."/>
            <person name="Dirks R."/>
            <person name="Jansen H."/>
            <person name="Henkel C."/>
            <person name="Chen W.J."/>
            <person name="Zahm M."/>
            <person name="Cabau C."/>
            <person name="Klopp C."/>
            <person name="Thompson A.W."/>
            <person name="Robinson-Rechavi M."/>
            <person name="Braasch I."/>
            <person name="Lecointre G."/>
            <person name="Bobe J."/>
            <person name="Postlethwait J.H."/>
            <person name="Berthelot C."/>
            <person name="Roest Crollius H."/>
            <person name="Guiguen Y."/>
        </authorList>
    </citation>
    <scope>NUCLEOTIDE SEQUENCE</scope>
    <source>
        <strain evidence="1">NC1722</strain>
    </source>
</reference>
<organism evidence="1 2">
    <name type="scientific">Aldrovandia affinis</name>
    <dbReference type="NCBI Taxonomy" id="143900"/>
    <lineage>
        <taxon>Eukaryota</taxon>
        <taxon>Metazoa</taxon>
        <taxon>Chordata</taxon>
        <taxon>Craniata</taxon>
        <taxon>Vertebrata</taxon>
        <taxon>Euteleostomi</taxon>
        <taxon>Actinopterygii</taxon>
        <taxon>Neopterygii</taxon>
        <taxon>Teleostei</taxon>
        <taxon>Notacanthiformes</taxon>
        <taxon>Halosauridae</taxon>
        <taxon>Aldrovandia</taxon>
    </lineage>
</organism>
<evidence type="ECO:0000313" key="1">
    <source>
        <dbReference type="EMBL" id="KAJ8402267.1"/>
    </source>
</evidence>
<protein>
    <submittedName>
        <fullName evidence="1">Uncharacterized protein</fullName>
    </submittedName>
</protein>
<dbReference type="EMBL" id="JAINUG010000065">
    <property type="protein sequence ID" value="KAJ8402267.1"/>
    <property type="molecule type" value="Genomic_DNA"/>
</dbReference>
<evidence type="ECO:0000313" key="2">
    <source>
        <dbReference type="Proteomes" id="UP001221898"/>
    </source>
</evidence>
<name>A0AAD7WMF4_9TELE</name>
<dbReference type="Proteomes" id="UP001221898">
    <property type="component" value="Unassembled WGS sequence"/>
</dbReference>
<sequence length="104" mass="12199">MLNRHQNNEKYAELEPLRMETLEFPFSSATKVPKVLVLVFCAMEIEAGIRFYSHKDHVFTHETGKQTKKYNVLLTHQCFYGSEVIALTRTQSERLHAARRWDEG</sequence>
<proteinExistence type="predicted"/>